<sequence length="362" mass="42108">MQSTYKVKIALVEDWRNNGFDVAKLNPGENLFLNCQTRDEVELLLHHKYIEGWYNKKVFEHIKKILRRPPSDILEALVPNIPIDQLCGIYSFYIFDDKIPTCYEKCGHYFNLFHTAILMGSTLLLQKITGTVGDYTSKQILNFSIEGKPSTLVLGCGHGYEDMILFLLDYCESQKDIICEFGSPLYNYVKNYSGWHGYSREIVKLLVTKKDTDSVDTMAAVRKNFDDKFVTELQQMFKDDPVQKEIKIDSSKKGRDLGNLVDIYGNIIRKNPAELAIAVFDESDKLSEDRMERIFIKSGEMIVTDIEGTRHCKKFINGLYIDIPICSNDDNKVRFHMLTIYDKDMLVRFDKLYYEGKWREFC</sequence>
<accession>A0A6C0C6Q6</accession>
<name>A0A6C0C6Q6_9ZZZZ</name>
<proteinExistence type="predicted"/>
<evidence type="ECO:0000313" key="1">
    <source>
        <dbReference type="EMBL" id="QHT00027.1"/>
    </source>
</evidence>
<dbReference type="AlphaFoldDB" id="A0A6C0C6Q6"/>
<reference evidence="1" key="1">
    <citation type="journal article" date="2020" name="Nature">
        <title>Giant virus diversity and host interactions through global metagenomics.</title>
        <authorList>
            <person name="Schulz F."/>
            <person name="Roux S."/>
            <person name="Paez-Espino D."/>
            <person name="Jungbluth S."/>
            <person name="Walsh D.A."/>
            <person name="Denef V.J."/>
            <person name="McMahon K.D."/>
            <person name="Konstantinidis K.T."/>
            <person name="Eloe-Fadrosh E.A."/>
            <person name="Kyrpides N.C."/>
            <person name="Woyke T."/>
        </authorList>
    </citation>
    <scope>NUCLEOTIDE SEQUENCE</scope>
    <source>
        <strain evidence="1">GVMAG-M-3300020192-26</strain>
    </source>
</reference>
<dbReference type="EMBL" id="MN739352">
    <property type="protein sequence ID" value="QHT00027.1"/>
    <property type="molecule type" value="Genomic_DNA"/>
</dbReference>
<protein>
    <submittedName>
        <fullName evidence="1">Uncharacterized protein</fullName>
    </submittedName>
</protein>
<organism evidence="1">
    <name type="scientific">viral metagenome</name>
    <dbReference type="NCBI Taxonomy" id="1070528"/>
    <lineage>
        <taxon>unclassified sequences</taxon>
        <taxon>metagenomes</taxon>
        <taxon>organismal metagenomes</taxon>
    </lineage>
</organism>